<keyword evidence="2" id="KW-0472">Membrane</keyword>
<feature type="region of interest" description="Disordered" evidence="1">
    <location>
        <begin position="30"/>
        <end position="107"/>
    </location>
</feature>
<name>A0ABT9ZSZ0_9BACI</name>
<keyword evidence="2" id="KW-0812">Transmembrane</keyword>
<evidence type="ECO:0000256" key="2">
    <source>
        <dbReference type="SAM" id="Phobius"/>
    </source>
</evidence>
<evidence type="ECO:0000256" key="1">
    <source>
        <dbReference type="SAM" id="MobiDB-lite"/>
    </source>
</evidence>
<gene>
    <name evidence="3" type="ORF">J2S74_001729</name>
</gene>
<accession>A0ABT9ZSZ0</accession>
<dbReference type="RefSeq" id="WP_307324204.1">
    <property type="nucleotide sequence ID" value="NZ_JAUSUG010000005.1"/>
</dbReference>
<evidence type="ECO:0000313" key="3">
    <source>
        <dbReference type="EMBL" id="MDQ0254354.1"/>
    </source>
</evidence>
<dbReference type="Proteomes" id="UP001230005">
    <property type="component" value="Unassembled WGS sequence"/>
</dbReference>
<protein>
    <submittedName>
        <fullName evidence="3">Uncharacterized protein</fullName>
    </submittedName>
</protein>
<keyword evidence="2" id="KW-1133">Transmembrane helix</keyword>
<feature type="compositionally biased region" description="Basic and acidic residues" evidence="1">
    <location>
        <begin position="71"/>
        <end position="83"/>
    </location>
</feature>
<feature type="transmembrane region" description="Helical" evidence="2">
    <location>
        <begin position="12"/>
        <end position="29"/>
    </location>
</feature>
<feature type="compositionally biased region" description="Basic and acidic residues" evidence="1">
    <location>
        <begin position="93"/>
        <end position="107"/>
    </location>
</feature>
<dbReference type="EMBL" id="JAUSUG010000005">
    <property type="protein sequence ID" value="MDQ0254354.1"/>
    <property type="molecule type" value="Genomic_DNA"/>
</dbReference>
<evidence type="ECO:0000313" key="4">
    <source>
        <dbReference type="Proteomes" id="UP001230005"/>
    </source>
</evidence>
<organism evidence="3 4">
    <name type="scientific">Evansella vedderi</name>
    <dbReference type="NCBI Taxonomy" id="38282"/>
    <lineage>
        <taxon>Bacteria</taxon>
        <taxon>Bacillati</taxon>
        <taxon>Bacillota</taxon>
        <taxon>Bacilli</taxon>
        <taxon>Bacillales</taxon>
        <taxon>Bacillaceae</taxon>
        <taxon>Evansella</taxon>
    </lineage>
</organism>
<keyword evidence="4" id="KW-1185">Reference proteome</keyword>
<reference evidence="3 4" key="1">
    <citation type="submission" date="2023-07" db="EMBL/GenBank/DDBJ databases">
        <title>Genomic Encyclopedia of Type Strains, Phase IV (KMG-IV): sequencing the most valuable type-strain genomes for metagenomic binning, comparative biology and taxonomic classification.</title>
        <authorList>
            <person name="Goeker M."/>
        </authorList>
    </citation>
    <scope>NUCLEOTIDE SEQUENCE [LARGE SCALE GENOMIC DNA]</scope>
    <source>
        <strain evidence="3 4">DSM 9768</strain>
    </source>
</reference>
<sequence length="171" mass="19709">MGLIEALLGNPLLLFFVIAALLSLFRNAGGNNQEEQKRSRRPASGRNTQGQDEVDWREIFQQEQQPAKPSPLEETRTASRETVEETYSIPESVAKEQDKANRELQERYEQVQRRKKLAMEMADKQQDSPIYSNDISNSKVHLNFKKISREEAIKGIIWSEILGKPKARKLR</sequence>
<comment type="caution">
    <text evidence="3">The sequence shown here is derived from an EMBL/GenBank/DDBJ whole genome shotgun (WGS) entry which is preliminary data.</text>
</comment>
<proteinExistence type="predicted"/>